<dbReference type="InterPro" id="IPR015867">
    <property type="entry name" value="N-reg_PII/ATP_PRibTrfase_C"/>
</dbReference>
<dbReference type="InterPro" id="IPR011322">
    <property type="entry name" value="N-reg_PII-like_a/b"/>
</dbReference>
<protein>
    <submittedName>
        <fullName evidence="2">Uncharacterized protein</fullName>
    </submittedName>
</protein>
<dbReference type="EMBL" id="MN079322">
    <property type="protein sequence ID" value="QEA07681.1"/>
    <property type="molecule type" value="Genomic_DNA"/>
</dbReference>
<accession>A0A5B8RGB9</accession>
<dbReference type="Gene3D" id="3.30.70.120">
    <property type="match status" value="1"/>
</dbReference>
<evidence type="ECO:0000256" key="1">
    <source>
        <dbReference type="ARBA" id="ARBA00010554"/>
    </source>
</evidence>
<comment type="similarity">
    <text evidence="1">Belongs to the UPF0166 family.</text>
</comment>
<organism evidence="2">
    <name type="scientific">uncultured organism</name>
    <dbReference type="NCBI Taxonomy" id="155900"/>
    <lineage>
        <taxon>unclassified sequences</taxon>
        <taxon>environmental samples</taxon>
    </lineage>
</organism>
<evidence type="ECO:0000313" key="2">
    <source>
        <dbReference type="EMBL" id="QEA07681.1"/>
    </source>
</evidence>
<dbReference type="PANTHER" id="PTHR35983:SF1">
    <property type="entry name" value="UPF0166 PROTEIN TM_0021"/>
    <property type="match status" value="1"/>
</dbReference>
<reference evidence="2" key="1">
    <citation type="submission" date="2019-06" db="EMBL/GenBank/DDBJ databases">
        <authorList>
            <person name="Murdoch R.W."/>
            <person name="Fathepure B."/>
        </authorList>
    </citation>
    <scope>NUCLEOTIDE SEQUENCE</scope>
</reference>
<sequence length="108" mass="11970">MNGERLTFFVHENRRLHGKLLYRWLLDTAQDMGLHGGSAFRAIAGFGRHGVQHEQHFLELAGDVPVAVMFALSTDQVDALLSRVSDEGVPLFYMRTPAEYGVINGGKG</sequence>
<proteinExistence type="inferred from homology"/>
<gene>
    <name evidence="2" type="ORF">KBTEX_04042</name>
</gene>
<dbReference type="AlphaFoldDB" id="A0A5B8RGB9"/>
<dbReference type="PANTHER" id="PTHR35983">
    <property type="entry name" value="UPF0166 PROTEIN TM_0021"/>
    <property type="match status" value="1"/>
</dbReference>
<dbReference type="SUPFAM" id="SSF54913">
    <property type="entry name" value="GlnB-like"/>
    <property type="match status" value="1"/>
</dbReference>
<dbReference type="InterPro" id="IPR003793">
    <property type="entry name" value="UPF0166"/>
</dbReference>
<dbReference type="Pfam" id="PF02641">
    <property type="entry name" value="DUF190"/>
    <property type="match status" value="1"/>
</dbReference>
<name>A0A5B8RGB9_9ZZZZ</name>